<evidence type="ECO:0000256" key="9">
    <source>
        <dbReference type="ARBA" id="ARBA00041087"/>
    </source>
</evidence>
<keyword evidence="6" id="KW-0969">Cilium</keyword>
<evidence type="ECO:0000256" key="8">
    <source>
        <dbReference type="ARBA" id="ARBA00023273"/>
    </source>
</evidence>
<keyword evidence="7" id="KW-0206">Cytoskeleton</keyword>
<keyword evidence="4" id="KW-0282">Flagellum</keyword>
<name>A0AAV6H4V1_9TELE</name>
<protein>
    <recommendedName>
        <fullName evidence="9">RIB43A-like with coiled-coils protein 1</fullName>
    </recommendedName>
</protein>
<keyword evidence="14" id="KW-1185">Reference proteome</keyword>
<gene>
    <name evidence="13" type="ORF">AALO_G00052930</name>
</gene>
<comment type="caution">
    <text evidence="13">The sequence shown here is derived from an EMBL/GenBank/DDBJ whole genome shotgun (WGS) entry which is preliminary data.</text>
</comment>
<evidence type="ECO:0000256" key="4">
    <source>
        <dbReference type="ARBA" id="ARBA00022846"/>
    </source>
</evidence>
<sequence>MYKVDLPVDNYVALAVERRRAAEAARQSRIFNPRNRVIGLDLQALDQQAAERREREEREKESQKAYDALRVTNDHMLEQSQREEEERRREQMKDLVQFRATYQRPEYSRDADLTCDRQGALALNLSIPESLGPASMQVFKGEDLGEKERKRAQIEETERQLRAQREDTEKLRLWHKHEELQQDKYLVQQDLRSAHLQALEEEGKRVERLALTSFNQFLAEERAARERREREQNIGMAMAEIRHMVTSDLLTECPEAAERAPWPGWGQHVLTDRWRGMTAEQRAAILREQEQQRREREKQREAERQREKAWDQERLEQARALEEKARREHELDRQRKMELARHNQQLAQEQQQHQQYLDKQLYTNQPAVSYFTQFNTSSR</sequence>
<evidence type="ECO:0000256" key="3">
    <source>
        <dbReference type="ARBA" id="ARBA00022490"/>
    </source>
</evidence>
<keyword evidence="5 11" id="KW-0175">Coiled coil</keyword>
<keyword evidence="8" id="KW-0966">Cell projection</keyword>
<accession>A0AAV6H4V1</accession>
<evidence type="ECO:0000256" key="10">
    <source>
        <dbReference type="ARBA" id="ARBA00046435"/>
    </source>
</evidence>
<feature type="compositionally biased region" description="Basic and acidic residues" evidence="12">
    <location>
        <begin position="289"/>
        <end position="341"/>
    </location>
</feature>
<dbReference type="PANTHER" id="PTHR14517">
    <property type="entry name" value="RIB43A-RELATED"/>
    <property type="match status" value="1"/>
</dbReference>
<dbReference type="Pfam" id="PF05914">
    <property type="entry name" value="RIB43A"/>
    <property type="match status" value="1"/>
</dbReference>
<evidence type="ECO:0000256" key="1">
    <source>
        <dbReference type="ARBA" id="ARBA00004611"/>
    </source>
</evidence>
<proteinExistence type="inferred from homology"/>
<evidence type="ECO:0000313" key="14">
    <source>
        <dbReference type="Proteomes" id="UP000823561"/>
    </source>
</evidence>
<reference evidence="13" key="1">
    <citation type="submission" date="2020-10" db="EMBL/GenBank/DDBJ databases">
        <title>Chromosome-scale genome assembly of the Allis shad, Alosa alosa.</title>
        <authorList>
            <person name="Margot Z."/>
            <person name="Christophe K."/>
            <person name="Cabau C."/>
            <person name="Louis A."/>
            <person name="Berthelot C."/>
            <person name="Parey E."/>
            <person name="Roest Crollius H."/>
            <person name="Montfort J."/>
            <person name="Robinson-Rechavi M."/>
            <person name="Bucao C."/>
            <person name="Bouchez O."/>
            <person name="Gislard M."/>
            <person name="Lluch J."/>
            <person name="Milhes M."/>
            <person name="Lampietro C."/>
            <person name="Lopez Roques C."/>
            <person name="Donnadieu C."/>
            <person name="Braasch I."/>
            <person name="Desvignes T."/>
            <person name="Postlethwait J."/>
            <person name="Bobe J."/>
            <person name="Guiguen Y."/>
        </authorList>
    </citation>
    <scope>NUCLEOTIDE SEQUENCE</scope>
    <source>
        <strain evidence="13">M-15738</strain>
        <tissue evidence="13">Blood</tissue>
    </source>
</reference>
<dbReference type="EMBL" id="JADWDJ010000004">
    <property type="protein sequence ID" value="KAG5282165.1"/>
    <property type="molecule type" value="Genomic_DNA"/>
</dbReference>
<dbReference type="Proteomes" id="UP000823561">
    <property type="component" value="Chromosome 4"/>
</dbReference>
<feature type="region of interest" description="Disordered" evidence="12">
    <location>
        <begin position="289"/>
        <end position="354"/>
    </location>
</feature>
<evidence type="ECO:0000256" key="5">
    <source>
        <dbReference type="ARBA" id="ARBA00023054"/>
    </source>
</evidence>
<feature type="coiled-coil region" evidence="11">
    <location>
        <begin position="144"/>
        <end position="171"/>
    </location>
</feature>
<evidence type="ECO:0000256" key="6">
    <source>
        <dbReference type="ARBA" id="ARBA00023069"/>
    </source>
</evidence>
<comment type="similarity">
    <text evidence="2">Belongs to the RIB43A family.</text>
</comment>
<dbReference type="AlphaFoldDB" id="A0AAV6H4V1"/>
<comment type="subcellular location">
    <subcellularLocation>
        <location evidence="1">Cytoplasm</location>
        <location evidence="1">Cytoskeleton</location>
        <location evidence="1">Flagellum axoneme</location>
    </subcellularLocation>
</comment>
<dbReference type="PANTHER" id="PTHR14517:SF11">
    <property type="entry name" value="RIB43A-LIKE WITH COILED-COILS PROTEIN 1"/>
    <property type="match status" value="1"/>
</dbReference>
<evidence type="ECO:0000256" key="7">
    <source>
        <dbReference type="ARBA" id="ARBA00023212"/>
    </source>
</evidence>
<comment type="subunit">
    <text evidence="10">Microtubule inner protein component of sperm flagellar doublet microtubules.</text>
</comment>
<organism evidence="13 14">
    <name type="scientific">Alosa alosa</name>
    <name type="common">allis shad</name>
    <dbReference type="NCBI Taxonomy" id="278164"/>
    <lineage>
        <taxon>Eukaryota</taxon>
        <taxon>Metazoa</taxon>
        <taxon>Chordata</taxon>
        <taxon>Craniata</taxon>
        <taxon>Vertebrata</taxon>
        <taxon>Euteleostomi</taxon>
        <taxon>Actinopterygii</taxon>
        <taxon>Neopterygii</taxon>
        <taxon>Teleostei</taxon>
        <taxon>Clupei</taxon>
        <taxon>Clupeiformes</taxon>
        <taxon>Clupeoidei</taxon>
        <taxon>Clupeidae</taxon>
        <taxon>Alosa</taxon>
    </lineage>
</organism>
<feature type="compositionally biased region" description="Low complexity" evidence="12">
    <location>
        <begin position="344"/>
        <end position="354"/>
    </location>
</feature>
<evidence type="ECO:0000256" key="12">
    <source>
        <dbReference type="SAM" id="MobiDB-lite"/>
    </source>
</evidence>
<evidence type="ECO:0000256" key="11">
    <source>
        <dbReference type="SAM" id="Coils"/>
    </source>
</evidence>
<evidence type="ECO:0000256" key="2">
    <source>
        <dbReference type="ARBA" id="ARBA00006875"/>
    </source>
</evidence>
<evidence type="ECO:0000313" key="13">
    <source>
        <dbReference type="EMBL" id="KAG5282165.1"/>
    </source>
</evidence>
<keyword evidence="3" id="KW-0963">Cytoplasm</keyword>
<dbReference type="InterPro" id="IPR008805">
    <property type="entry name" value="RIB43A"/>
</dbReference>